<reference evidence="2" key="2">
    <citation type="journal article" date="2007" name="Science">
        <title>Draft genome sequence of the sexually transmitted pathogen Trichomonas vaginalis.</title>
        <authorList>
            <person name="Carlton J.M."/>
            <person name="Hirt R.P."/>
            <person name="Silva J.C."/>
            <person name="Delcher A.L."/>
            <person name="Schatz M."/>
            <person name="Zhao Q."/>
            <person name="Wortman J.R."/>
            <person name="Bidwell S.L."/>
            <person name="Alsmark U.C.M."/>
            <person name="Besteiro S."/>
            <person name="Sicheritz-Ponten T."/>
            <person name="Noel C.J."/>
            <person name="Dacks J.B."/>
            <person name="Foster P.G."/>
            <person name="Simillion C."/>
            <person name="Van de Peer Y."/>
            <person name="Miranda-Saavedra D."/>
            <person name="Barton G.J."/>
            <person name="Westrop G.D."/>
            <person name="Mueller S."/>
            <person name="Dessi D."/>
            <person name="Fiori P.L."/>
            <person name="Ren Q."/>
            <person name="Paulsen I."/>
            <person name="Zhang H."/>
            <person name="Bastida-Corcuera F.D."/>
            <person name="Simoes-Barbosa A."/>
            <person name="Brown M.T."/>
            <person name="Hayes R.D."/>
            <person name="Mukherjee M."/>
            <person name="Okumura C.Y."/>
            <person name="Schneider R."/>
            <person name="Smith A.J."/>
            <person name="Vanacova S."/>
            <person name="Villalvazo M."/>
            <person name="Haas B.J."/>
            <person name="Pertea M."/>
            <person name="Feldblyum T.V."/>
            <person name="Utterback T.R."/>
            <person name="Shu C.L."/>
            <person name="Osoegawa K."/>
            <person name="de Jong P.J."/>
            <person name="Hrdy I."/>
            <person name="Horvathova L."/>
            <person name="Zubacova Z."/>
            <person name="Dolezal P."/>
            <person name="Malik S.B."/>
            <person name="Logsdon J.M. Jr."/>
            <person name="Henze K."/>
            <person name="Gupta A."/>
            <person name="Wang C.C."/>
            <person name="Dunne R.L."/>
            <person name="Upcroft J.A."/>
            <person name="Upcroft P."/>
            <person name="White O."/>
            <person name="Salzberg S.L."/>
            <person name="Tang P."/>
            <person name="Chiu C.-H."/>
            <person name="Lee Y.-S."/>
            <person name="Embley T.M."/>
            <person name="Coombs G.H."/>
            <person name="Mottram J.C."/>
            <person name="Tachezy J."/>
            <person name="Fraser-Liggett C.M."/>
            <person name="Johnson P.J."/>
        </authorList>
    </citation>
    <scope>NUCLEOTIDE SEQUENCE [LARGE SCALE GENOMIC DNA]</scope>
    <source>
        <strain evidence="2">G3</strain>
    </source>
</reference>
<feature type="domain" description="Protein kinase" evidence="1">
    <location>
        <begin position="1"/>
        <end position="265"/>
    </location>
</feature>
<protein>
    <submittedName>
        <fullName evidence="2">TKL family protein kinase</fullName>
    </submittedName>
</protein>
<dbReference type="eggNOG" id="KOG0192">
    <property type="taxonomic scope" value="Eukaryota"/>
</dbReference>
<dbReference type="SUPFAM" id="SSF56112">
    <property type="entry name" value="Protein kinase-like (PK-like)"/>
    <property type="match status" value="1"/>
</dbReference>
<dbReference type="Proteomes" id="UP000001542">
    <property type="component" value="Unassembled WGS sequence"/>
</dbReference>
<keyword evidence="3" id="KW-1185">Reference proteome</keyword>
<evidence type="ECO:0000313" key="3">
    <source>
        <dbReference type="Proteomes" id="UP000001542"/>
    </source>
</evidence>
<accession>A2FZ01</accession>
<organism evidence="2 3">
    <name type="scientific">Trichomonas vaginalis (strain ATCC PRA-98 / G3)</name>
    <dbReference type="NCBI Taxonomy" id="412133"/>
    <lineage>
        <taxon>Eukaryota</taxon>
        <taxon>Metamonada</taxon>
        <taxon>Parabasalia</taxon>
        <taxon>Trichomonadida</taxon>
        <taxon>Trichomonadidae</taxon>
        <taxon>Trichomonas</taxon>
    </lineage>
</organism>
<dbReference type="InterPro" id="IPR000719">
    <property type="entry name" value="Prot_kinase_dom"/>
</dbReference>
<dbReference type="GO" id="GO:0005524">
    <property type="term" value="F:ATP binding"/>
    <property type="evidence" value="ECO:0007669"/>
    <property type="project" value="InterPro"/>
</dbReference>
<dbReference type="InterPro" id="IPR001245">
    <property type="entry name" value="Ser-Thr/Tyr_kinase_cat_dom"/>
</dbReference>
<evidence type="ECO:0000259" key="1">
    <source>
        <dbReference type="PROSITE" id="PS50011"/>
    </source>
</evidence>
<dbReference type="PANTHER" id="PTHR23257:SF963">
    <property type="entry name" value="AT08303P"/>
    <property type="match status" value="1"/>
</dbReference>
<dbReference type="GO" id="GO:0004672">
    <property type="term" value="F:protein kinase activity"/>
    <property type="evidence" value="ECO:0000318"/>
    <property type="project" value="GO_Central"/>
</dbReference>
<dbReference type="RefSeq" id="XP_001302794.1">
    <property type="nucleotide sequence ID" value="XM_001302793.1"/>
</dbReference>
<dbReference type="Gene3D" id="1.10.510.10">
    <property type="entry name" value="Transferase(Phosphotransferase) domain 1"/>
    <property type="match status" value="1"/>
</dbReference>
<dbReference type="VEuPathDB" id="TrichDB:TVAGG3_0220230"/>
<dbReference type="STRING" id="5722.A2FZ01"/>
<reference evidence="2" key="1">
    <citation type="submission" date="2006-10" db="EMBL/GenBank/DDBJ databases">
        <authorList>
            <person name="Amadeo P."/>
            <person name="Zhao Q."/>
            <person name="Wortman J."/>
            <person name="Fraser-Liggett C."/>
            <person name="Carlton J."/>
        </authorList>
    </citation>
    <scope>NUCLEOTIDE SEQUENCE</scope>
    <source>
        <strain evidence="2">G3</strain>
    </source>
</reference>
<dbReference type="GO" id="GO:0007165">
    <property type="term" value="P:signal transduction"/>
    <property type="evidence" value="ECO:0000318"/>
    <property type="project" value="GO_Central"/>
</dbReference>
<dbReference type="InterPro" id="IPR016024">
    <property type="entry name" value="ARM-type_fold"/>
</dbReference>
<dbReference type="GO" id="GO:0005737">
    <property type="term" value="C:cytoplasm"/>
    <property type="evidence" value="ECO:0000318"/>
    <property type="project" value="GO_Central"/>
</dbReference>
<dbReference type="PANTHER" id="PTHR23257">
    <property type="entry name" value="SERINE-THREONINE PROTEIN KINASE"/>
    <property type="match status" value="1"/>
</dbReference>
<dbReference type="EMBL" id="DS114159">
    <property type="protein sequence ID" value="EAX89864.1"/>
    <property type="molecule type" value="Genomic_DNA"/>
</dbReference>
<dbReference type="InterPro" id="IPR011009">
    <property type="entry name" value="Kinase-like_dom_sf"/>
</dbReference>
<dbReference type="KEGG" id="tva:4747538"/>
<dbReference type="Pfam" id="PF07714">
    <property type="entry name" value="PK_Tyr_Ser-Thr"/>
    <property type="match status" value="1"/>
</dbReference>
<proteinExistence type="predicted"/>
<dbReference type="OrthoDB" id="4062651at2759"/>
<dbReference type="SUPFAM" id="SSF48371">
    <property type="entry name" value="ARM repeat"/>
    <property type="match status" value="1"/>
</dbReference>
<dbReference type="AlphaFoldDB" id="A2FZ01"/>
<keyword evidence="2" id="KW-0808">Transferase</keyword>
<dbReference type="InParanoid" id="A2FZ01"/>
<dbReference type="SMR" id="A2FZ01"/>
<dbReference type="InterPro" id="IPR050167">
    <property type="entry name" value="Ser_Thr_protein_kinase"/>
</dbReference>
<evidence type="ECO:0000313" key="2">
    <source>
        <dbReference type="EMBL" id="EAX89864.1"/>
    </source>
</evidence>
<sequence>MSDEFGPFPSPIDRLIVQSNNISLERDMFTCQQYTVSKAYSKTTGDRLIVLQPARKSFLSKPNNYTNFIIKCTKLTCPFLLPIVSYTDEEPLMIISDYLKQGSLRDNLKTRNNLSGAQKTIIAISIANAMLYCHHRNVFMPSLTPDIIYITPRGNAKISVIEMFQRPLPPWSAPEIRSINDATTKSDVFLLGFILYELFTGDSPFGNMSDDEIRQNIKDKKRPSVSRLEPQNLSHLIQKCWSHQSENRPTIEEIVRTLESGDVVFPNTDMNEVDYFISKLENRRRKKNMMKTSPTKNQPNAYLHVFMDYNNPTFFSDLVRIEDILDTEDHYQFYYICANHFKAGTPIKVVIAVLEAIRVVLENTIDYTAFNRSNILKLLPYDDEQFDREIFDILNCVFCNSPKSITTDQARVLELLIKRNPSKTIILFAYYCKHLEQISDPWPIIQILIDNVKLFYHSRSGAEYVSTLFFLCFNYQNFYKKNDDIIRQIFCTFLHSEDAGAAKAAYRAVFTLLDPKYQLPFPQIISDVGDTDLSECAISLLLKITNFPVNKLLIDTLLMLSGVRPDAYLLLLRCADTMDGSSILSMDTNWMSSGALTDAECLKLLMVTLKNLQVRKQITSSPLLPNLLNSVLKNDDSQVLICIAKTMQCLNVTRDFLNVLAENSFFKKLLSTIKICSDDIVKSFLIDVISIVSKESYNQEFLTFIDPLMEYLKGSERLMKSSFSALVYLSFHDECAKKMKEKNISDALKKLPSTVIPSDQVQTIISNIQ</sequence>
<gene>
    <name evidence="2" type="ORF">TVAG_303010</name>
</gene>
<keyword evidence="2" id="KW-0418">Kinase</keyword>
<dbReference type="PROSITE" id="PS50011">
    <property type="entry name" value="PROTEIN_KINASE_DOM"/>
    <property type="match status" value="1"/>
</dbReference>
<dbReference type="VEuPathDB" id="TrichDB:TVAG_303010"/>
<name>A2FZ01_TRIV3</name>